<dbReference type="Proteomes" id="UP000310334">
    <property type="component" value="Unassembled WGS sequence"/>
</dbReference>
<keyword evidence="3" id="KW-1185">Reference proteome</keyword>
<protein>
    <recommendedName>
        <fullName evidence="1">PepSY domain-containing protein</fullName>
    </recommendedName>
</protein>
<dbReference type="Pfam" id="PF03413">
    <property type="entry name" value="PepSY"/>
    <property type="match status" value="2"/>
</dbReference>
<evidence type="ECO:0000313" key="3">
    <source>
        <dbReference type="Proteomes" id="UP000310334"/>
    </source>
</evidence>
<feature type="domain" description="PepSY" evidence="1">
    <location>
        <begin position="41"/>
        <end position="96"/>
    </location>
</feature>
<dbReference type="Gene3D" id="3.10.450.40">
    <property type="match status" value="2"/>
</dbReference>
<dbReference type="RefSeq" id="WP_136352287.1">
    <property type="nucleotide sequence ID" value="NZ_CP046266.1"/>
</dbReference>
<name>A0A4S4C1C2_9BACI</name>
<organism evidence="2 3">
    <name type="scientific">Metabacillus sediminilitoris</name>
    <dbReference type="NCBI Taxonomy" id="2567941"/>
    <lineage>
        <taxon>Bacteria</taxon>
        <taxon>Bacillati</taxon>
        <taxon>Bacillota</taxon>
        <taxon>Bacilli</taxon>
        <taxon>Bacillales</taxon>
        <taxon>Bacillaceae</taxon>
        <taxon>Metabacillus</taxon>
    </lineage>
</organism>
<comment type="caution">
    <text evidence="2">The sequence shown here is derived from an EMBL/GenBank/DDBJ whole genome shotgun (WGS) entry which is preliminary data.</text>
</comment>
<reference evidence="2 3" key="1">
    <citation type="submission" date="2019-04" db="EMBL/GenBank/DDBJ databases">
        <title>Bacillus sediminilitoris sp. nov., isolated from a tidal flat sediment on the East China Sea.</title>
        <authorList>
            <person name="Wei Y."/>
            <person name="Mao H."/>
            <person name="Fang J."/>
        </authorList>
    </citation>
    <scope>NUCLEOTIDE SEQUENCE [LARGE SCALE GENOMIC DNA]</scope>
    <source>
        <strain evidence="2 3">DSL-17</strain>
    </source>
</reference>
<dbReference type="AlphaFoldDB" id="A0A4S4C1C2"/>
<sequence length="184" mass="20134">MKKMVTITLAAAMVLGGSVAINHSFAKEDNQTKAEQTTKQIGIEEAKAAALEKVNGTVESVELEDGQSYYEVDIIKDQKEFDIKVDAASAEILKVEENRNDDDDDDRELEAAAKGAVISEDEAVAIAKKNITGEIVKIELDEDDGRFEYEMELNTSNGEAEITIDATSGKVLELEQDDDDNDDD</sequence>
<dbReference type="EMBL" id="SSNT01000004">
    <property type="protein sequence ID" value="THF81451.1"/>
    <property type="molecule type" value="Genomic_DNA"/>
</dbReference>
<evidence type="ECO:0000259" key="1">
    <source>
        <dbReference type="Pfam" id="PF03413"/>
    </source>
</evidence>
<proteinExistence type="predicted"/>
<accession>A0A4S4C1C2</accession>
<gene>
    <name evidence="2" type="ORF">E6W99_05955</name>
</gene>
<feature type="domain" description="PepSY" evidence="1">
    <location>
        <begin position="118"/>
        <end position="174"/>
    </location>
</feature>
<evidence type="ECO:0000313" key="2">
    <source>
        <dbReference type="EMBL" id="THF81451.1"/>
    </source>
</evidence>
<dbReference type="InterPro" id="IPR025711">
    <property type="entry name" value="PepSY"/>
</dbReference>
<dbReference type="OrthoDB" id="5361545at2"/>